<evidence type="ECO:0000256" key="4">
    <source>
        <dbReference type="SAM" id="MobiDB-lite"/>
    </source>
</evidence>
<evidence type="ECO:0000256" key="3">
    <source>
        <dbReference type="SAM" id="Coils"/>
    </source>
</evidence>
<sequence>MSRFFVVFVACLAASSAKQQKLSVVAQEPQAQSTGIIGAIEFKGDYSAHGSKKYSSSAELTSLAHSSALQARTAVRNQQVAGIQAAVGAQSGYARAASGAASAAQVALVAKQVIVQNLQRHIEDAERQLQAEQAQYQQTLQAAGAAQNAVQQSQEQLTAATAAFAAVQESVTQTERAAVAAGTAAAAQHQMIQDAQQRLGQLHLRLNEALAGLQETQLSAQRAAAAAQLAQNNAAASAQLAVANSASNQIDEHDPTAERVVRTRENPFEKYSPREFRKRYRLTKEAVEFVVELVEDDIKANSSRDSDISPLLQVLITLRYFAKGCYQLELGDSGYPCSHYMLTPLLHPHSPAEESYNRAHKRTRVIIECCFGRWKGMFRALQNGMQVSLETAKACIVAMAVLYNIKLDFDDNWEYEEENVDDDSSDEDQDHHPAQAPPSILGNLFRRRFIEEHFA</sequence>
<evidence type="ECO:0000313" key="8">
    <source>
        <dbReference type="Proteomes" id="UP000719412"/>
    </source>
</evidence>
<dbReference type="InterPro" id="IPR027806">
    <property type="entry name" value="HARBI1_dom"/>
</dbReference>
<dbReference type="Pfam" id="PF05335">
    <property type="entry name" value="DUF745"/>
    <property type="match status" value="1"/>
</dbReference>
<feature type="chain" id="PRO_5035256865" description="DDE Tnp4 domain-containing protein" evidence="5">
    <location>
        <begin position="18"/>
        <end position="455"/>
    </location>
</feature>
<accession>A0A8J6HEV8</accession>
<evidence type="ECO:0000313" key="7">
    <source>
        <dbReference type="EMBL" id="KAH0813394.1"/>
    </source>
</evidence>
<organism evidence="7 8">
    <name type="scientific">Tenebrio molitor</name>
    <name type="common">Yellow mealworm beetle</name>
    <dbReference type="NCBI Taxonomy" id="7067"/>
    <lineage>
        <taxon>Eukaryota</taxon>
        <taxon>Metazoa</taxon>
        <taxon>Ecdysozoa</taxon>
        <taxon>Arthropoda</taxon>
        <taxon>Hexapoda</taxon>
        <taxon>Insecta</taxon>
        <taxon>Pterygota</taxon>
        <taxon>Neoptera</taxon>
        <taxon>Endopterygota</taxon>
        <taxon>Coleoptera</taxon>
        <taxon>Polyphaga</taxon>
        <taxon>Cucujiformia</taxon>
        <taxon>Tenebrionidae</taxon>
        <taxon>Tenebrio</taxon>
    </lineage>
</organism>
<keyword evidence="5" id="KW-0732">Signal</keyword>
<keyword evidence="3" id="KW-0175">Coiled coil</keyword>
<comment type="caution">
    <text evidence="7">The sequence shown here is derived from an EMBL/GenBank/DDBJ whole genome shotgun (WGS) entry which is preliminary data.</text>
</comment>
<feature type="signal peptide" evidence="5">
    <location>
        <begin position="1"/>
        <end position="17"/>
    </location>
</feature>
<feature type="region of interest" description="Disordered" evidence="4">
    <location>
        <begin position="417"/>
        <end position="439"/>
    </location>
</feature>
<evidence type="ECO:0000256" key="2">
    <source>
        <dbReference type="ARBA" id="ARBA00022723"/>
    </source>
</evidence>
<dbReference type="PANTHER" id="PTHR37161">
    <property type="entry name" value="HDC10475"/>
    <property type="match status" value="1"/>
</dbReference>
<proteinExistence type="predicted"/>
<evidence type="ECO:0000259" key="6">
    <source>
        <dbReference type="Pfam" id="PF13359"/>
    </source>
</evidence>
<gene>
    <name evidence="7" type="ORF">GEV33_009396</name>
</gene>
<dbReference type="PANTHER" id="PTHR37161:SF3">
    <property type="entry name" value="HDC10475"/>
    <property type="match status" value="1"/>
</dbReference>
<protein>
    <recommendedName>
        <fullName evidence="6">DDE Tnp4 domain-containing protein</fullName>
    </recommendedName>
</protein>
<reference evidence="7" key="1">
    <citation type="journal article" date="2020" name="J Insects Food Feed">
        <title>The yellow mealworm (Tenebrio molitor) genome: a resource for the emerging insects as food and feed industry.</title>
        <authorList>
            <person name="Eriksson T."/>
            <person name="Andere A."/>
            <person name="Kelstrup H."/>
            <person name="Emery V."/>
            <person name="Picard C."/>
        </authorList>
    </citation>
    <scope>NUCLEOTIDE SEQUENCE</scope>
    <source>
        <strain evidence="7">Stoneville</strain>
        <tissue evidence="7">Whole head</tissue>
    </source>
</reference>
<keyword evidence="2" id="KW-0479">Metal-binding</keyword>
<evidence type="ECO:0000256" key="1">
    <source>
        <dbReference type="ARBA" id="ARBA00001968"/>
    </source>
</evidence>
<dbReference type="InterPro" id="IPR007999">
    <property type="entry name" value="DUF745"/>
</dbReference>
<name>A0A8J6HEV8_TENMO</name>
<dbReference type="EMBL" id="JABDTM020025317">
    <property type="protein sequence ID" value="KAH0813394.1"/>
    <property type="molecule type" value="Genomic_DNA"/>
</dbReference>
<evidence type="ECO:0000256" key="5">
    <source>
        <dbReference type="SAM" id="SignalP"/>
    </source>
</evidence>
<feature type="coiled-coil region" evidence="3">
    <location>
        <begin position="108"/>
        <end position="142"/>
    </location>
</feature>
<dbReference type="GO" id="GO:0046872">
    <property type="term" value="F:metal ion binding"/>
    <property type="evidence" value="ECO:0007669"/>
    <property type="project" value="UniProtKB-KW"/>
</dbReference>
<dbReference type="AlphaFoldDB" id="A0A8J6HEV8"/>
<reference evidence="7" key="2">
    <citation type="submission" date="2021-08" db="EMBL/GenBank/DDBJ databases">
        <authorList>
            <person name="Eriksson T."/>
        </authorList>
    </citation>
    <scope>NUCLEOTIDE SEQUENCE</scope>
    <source>
        <strain evidence="7">Stoneville</strain>
        <tissue evidence="7">Whole head</tissue>
    </source>
</reference>
<keyword evidence="8" id="KW-1185">Reference proteome</keyword>
<comment type="cofactor">
    <cofactor evidence="1">
        <name>a divalent metal cation</name>
        <dbReference type="ChEBI" id="CHEBI:60240"/>
    </cofactor>
</comment>
<dbReference type="Proteomes" id="UP000719412">
    <property type="component" value="Unassembled WGS sequence"/>
</dbReference>
<dbReference type="Pfam" id="PF13359">
    <property type="entry name" value="DDE_Tnp_4"/>
    <property type="match status" value="1"/>
</dbReference>
<feature type="compositionally biased region" description="Acidic residues" evidence="4">
    <location>
        <begin position="417"/>
        <end position="428"/>
    </location>
</feature>
<feature type="domain" description="DDE Tnp4" evidence="6">
    <location>
        <begin position="329"/>
        <end position="404"/>
    </location>
</feature>